<reference evidence="3 4" key="1">
    <citation type="journal article" date="2008" name="Nature">
        <title>The Phaeodactylum genome reveals the evolutionary history of diatom genomes.</title>
        <authorList>
            <person name="Bowler C."/>
            <person name="Allen A.E."/>
            <person name="Badger J.H."/>
            <person name="Grimwood J."/>
            <person name="Jabbari K."/>
            <person name="Kuo A."/>
            <person name="Maheswari U."/>
            <person name="Martens C."/>
            <person name="Maumus F."/>
            <person name="Otillar R.P."/>
            <person name="Rayko E."/>
            <person name="Salamov A."/>
            <person name="Vandepoele K."/>
            <person name="Beszteri B."/>
            <person name="Gruber A."/>
            <person name="Heijde M."/>
            <person name="Katinka M."/>
            <person name="Mock T."/>
            <person name="Valentin K."/>
            <person name="Verret F."/>
            <person name="Berges J.A."/>
            <person name="Brownlee C."/>
            <person name="Cadoret J.P."/>
            <person name="Chiovitti A."/>
            <person name="Choi C.J."/>
            <person name="Coesel S."/>
            <person name="De Martino A."/>
            <person name="Detter J.C."/>
            <person name="Durkin C."/>
            <person name="Falciatore A."/>
            <person name="Fournet J."/>
            <person name="Haruta M."/>
            <person name="Huysman M.J."/>
            <person name="Jenkins B.D."/>
            <person name="Jiroutova K."/>
            <person name="Jorgensen R.E."/>
            <person name="Joubert Y."/>
            <person name="Kaplan A."/>
            <person name="Kroger N."/>
            <person name="Kroth P.G."/>
            <person name="La Roche J."/>
            <person name="Lindquist E."/>
            <person name="Lommer M."/>
            <person name="Martin-Jezequel V."/>
            <person name="Lopez P.J."/>
            <person name="Lucas S."/>
            <person name="Mangogna M."/>
            <person name="McGinnis K."/>
            <person name="Medlin L.K."/>
            <person name="Montsant A."/>
            <person name="Oudot-Le Secq M.P."/>
            <person name="Napoli C."/>
            <person name="Obornik M."/>
            <person name="Parker M.S."/>
            <person name="Petit J.L."/>
            <person name="Porcel B.M."/>
            <person name="Poulsen N."/>
            <person name="Robison M."/>
            <person name="Rychlewski L."/>
            <person name="Rynearson T.A."/>
            <person name="Schmutz J."/>
            <person name="Shapiro H."/>
            <person name="Siaut M."/>
            <person name="Stanley M."/>
            <person name="Sussman M.R."/>
            <person name="Taylor A.R."/>
            <person name="Vardi A."/>
            <person name="von Dassow P."/>
            <person name="Vyverman W."/>
            <person name="Willis A."/>
            <person name="Wyrwicz L.S."/>
            <person name="Rokhsar D.S."/>
            <person name="Weissenbach J."/>
            <person name="Armbrust E.V."/>
            <person name="Green B.R."/>
            <person name="Van de Peer Y."/>
            <person name="Grigoriev I.V."/>
        </authorList>
    </citation>
    <scope>NUCLEOTIDE SEQUENCE [LARGE SCALE GENOMIC DNA]</scope>
    <source>
        <strain evidence="3 4">CCAP 1055/1</strain>
    </source>
</reference>
<dbReference type="HOGENOM" id="CLU_255306_0_0_1"/>
<feature type="domain" description="PDZ" evidence="2">
    <location>
        <begin position="1091"/>
        <end position="1170"/>
    </location>
</feature>
<evidence type="ECO:0000259" key="2">
    <source>
        <dbReference type="PROSITE" id="PS50106"/>
    </source>
</evidence>
<dbReference type="GeneID" id="7198976"/>
<feature type="region of interest" description="Disordered" evidence="1">
    <location>
        <begin position="741"/>
        <end position="782"/>
    </location>
</feature>
<dbReference type="InterPro" id="IPR001478">
    <property type="entry name" value="PDZ"/>
</dbReference>
<sequence>MAMNKSDAKGSHTAGDVVLTTYGVGVVVQKRADGSFAIRLWRIPGKSVGSAAQAFLQPTTIHRRLPVAPGMITRHSTAANASSPISSVGSSTSSGNQFLVHSYYKDRNVYLVSRLTDSVEIPENKSGEMTSLSQRRSSLLLREAISSTSRKHRLFLEIDTENLSPSVSGKYYPVLETLMLRGDQTAAATGSILQHPTTQRLLSQTGQAVQTGIKNISRQTNTDAKIEDLTAAAKKCVPELDKNMKQIFSMVKDEELTVLLGKCRTRLAQIVQKDLPKATEQTLERTGIRIVQSDGAEAGASLEMSRKAALTALDEFLKSNLDGKSTNELRQDLAKNFSTAFDSLTTAAKSDRNLSEIFETVSERTAAWQEATGRLMRTRSAGLFVEGASRLQARVGTIFNQHQLQWAGEVGSNLTKAFTEGDTALARLKSIALGDAVKARLVEAIEVRSESVGGLDGIIAGALSTIQGHEEDSSGQITQMISLMQGKASSASEASHETLISVLSRRSEYRDIVLLRIEHVLCNLGDHLGDDLSPEAIASVVRGEGGTAAIFEPIAKRAMAQIDQQLCTAETQVTDRTVLVVLQRIRKIMSGELSLSSLMDEAISILNDENVVAAGESLVQHSENILDAIEGVSSNKAINDAIQIAEKAGLTKEAVMKEVERLNMNELLDTAGSAVADEEARHKLLSTATDTALDFVLRILPSMPVPPFEGVRDGLIYNISNLSLEGFRVRKEDIQIELAGMRATRRQSSSRESSGVDDGFDPGQTHEIRPARSMEMTDSEEPLQIDSLSKDVMATELLIVEIRDISAILEDAIWSFEQTYMPYLKGNGKADVKMSNGAIRLQFELRRRLNSETNTMEPVLCLHDRSCSIGEVEMKLQGEGSLTWILNKLAAIFKGPLRDYVVRTIVNVLTNRSGWILQRLNQVLSSYWELILRTAGLDMEDLVEADEQVVVQQVFANDHSLVELVWRERLPLGMNLLTNDESGHLKVVDFPRGSQARGVCELRQFEPDMFKGARVVAVNGFEYADQDDLFEALRDSTRPKTILFQLAELEEAEKVNRFVQSGEDTDCEDYGLNLPREFATYDVVFDELADLGIEFSQSIGNQCLSVSKFLEGNGGIVFAAERSGDIHIGDLLVRVNGKNAQGTCEEGQLNAIDLLESAAKTRPLCLTFAHSYLFRVVVERPAVTPGSHETGGPDEIMLDETRLSSGSRRVLIKGFNNVSGTVESSGIMLGDHLVFINGIPVGAGARWLGESPSPQLDEVQEMILDESFYPIGLTFARPMKRESRWGSSFENSQQFSDSEAETFCVTAENYEKLGCIIGSTSNSEVIVSDFFTIEGCRQQVSSCN</sequence>
<dbReference type="PaxDb" id="2850-Phatr50316"/>
<reference evidence="4" key="2">
    <citation type="submission" date="2008-08" db="EMBL/GenBank/DDBJ databases">
        <authorList>
            <consortium name="Diatom Consortium"/>
            <person name="Grigoriev I."/>
            <person name="Grimwood J."/>
            <person name="Kuo A."/>
            <person name="Otillar R.P."/>
            <person name="Salamov A."/>
            <person name="Detter J.C."/>
            <person name="Lindquist E."/>
            <person name="Shapiro H."/>
            <person name="Lucas S."/>
            <person name="Glavina del Rio T."/>
            <person name="Pitluck S."/>
            <person name="Rokhsar D."/>
            <person name="Bowler C."/>
        </authorList>
    </citation>
    <scope>GENOME REANNOTATION</scope>
    <source>
        <strain evidence="4">CCAP 1055/1</strain>
    </source>
</reference>
<dbReference type="PANTHER" id="PTHR31138:SF1">
    <property type="entry name" value="PDZ DOMAIN-CONTAINING PROTEIN"/>
    <property type="match status" value="1"/>
</dbReference>
<dbReference type="InParanoid" id="B7GDP2"/>
<name>B7GDP2_PHATC</name>
<dbReference type="PROSITE" id="PS50106">
    <property type="entry name" value="PDZ"/>
    <property type="match status" value="1"/>
</dbReference>
<accession>B7GDP2</accession>
<dbReference type="CDD" id="cd00136">
    <property type="entry name" value="PDZ_canonical"/>
    <property type="match status" value="1"/>
</dbReference>
<dbReference type="KEGG" id="pti:PHATRDRAFT_50316"/>
<organism evidence="3 4">
    <name type="scientific">Phaeodactylum tricornutum (strain CCAP 1055/1)</name>
    <dbReference type="NCBI Taxonomy" id="556484"/>
    <lineage>
        <taxon>Eukaryota</taxon>
        <taxon>Sar</taxon>
        <taxon>Stramenopiles</taxon>
        <taxon>Ochrophyta</taxon>
        <taxon>Bacillariophyta</taxon>
        <taxon>Bacillariophyceae</taxon>
        <taxon>Bacillariophycidae</taxon>
        <taxon>Naviculales</taxon>
        <taxon>Phaeodactylaceae</taxon>
        <taxon>Phaeodactylum</taxon>
    </lineage>
</organism>
<keyword evidence="4" id="KW-1185">Reference proteome</keyword>
<dbReference type="Gene3D" id="3.15.10.10">
    <property type="entry name" value="Bactericidal permeability-increasing protein, domain 1"/>
    <property type="match status" value="1"/>
</dbReference>
<dbReference type="PANTHER" id="PTHR31138">
    <property type="entry name" value="CHROMOSOME 19, WHOLE GENOME SHOTGUN SEQUENCE"/>
    <property type="match status" value="1"/>
</dbReference>
<dbReference type="eggNOG" id="ENOG502QS2W">
    <property type="taxonomic scope" value="Eukaryota"/>
</dbReference>
<proteinExistence type="predicted"/>
<gene>
    <name evidence="3" type="ORF">PHATRDRAFT_50316</name>
</gene>
<evidence type="ECO:0000256" key="1">
    <source>
        <dbReference type="SAM" id="MobiDB-lite"/>
    </source>
</evidence>
<dbReference type="EMBL" id="CM000630">
    <property type="protein sequence ID" value="EEC43379.1"/>
    <property type="molecule type" value="Genomic_DNA"/>
</dbReference>
<dbReference type="OrthoDB" id="2157641at2759"/>
<protein>
    <recommendedName>
        <fullName evidence="2">PDZ domain-containing protein</fullName>
    </recommendedName>
</protein>
<dbReference type="RefSeq" id="XP_002185247.1">
    <property type="nucleotide sequence ID" value="XM_002185211.1"/>
</dbReference>
<dbReference type="Proteomes" id="UP000000759">
    <property type="component" value="Chromosome 28"/>
</dbReference>
<evidence type="ECO:0000313" key="4">
    <source>
        <dbReference type="Proteomes" id="UP000000759"/>
    </source>
</evidence>
<evidence type="ECO:0000313" key="3">
    <source>
        <dbReference type="EMBL" id="EEC43379.1"/>
    </source>
</evidence>